<reference evidence="6" key="1">
    <citation type="submission" date="2022-07" db="EMBL/GenBank/DDBJ databases">
        <title>Phylogenomic reconstructions and comparative analyses of Kickxellomycotina fungi.</title>
        <authorList>
            <person name="Reynolds N.K."/>
            <person name="Stajich J.E."/>
            <person name="Barry K."/>
            <person name="Grigoriev I.V."/>
            <person name="Crous P."/>
            <person name="Smith M.E."/>
        </authorList>
    </citation>
    <scope>NUCLEOTIDE SEQUENCE</scope>
    <source>
        <strain evidence="6">BCRC 34381</strain>
    </source>
</reference>
<dbReference type="OrthoDB" id="3437960at2759"/>
<proteinExistence type="inferred from homology"/>
<dbReference type="SMART" id="SM00355">
    <property type="entry name" value="ZnF_C2H2"/>
    <property type="match status" value="3"/>
</dbReference>
<evidence type="ECO:0000259" key="5">
    <source>
        <dbReference type="PROSITE" id="PS50157"/>
    </source>
</evidence>
<dbReference type="PROSITE" id="PS50157">
    <property type="entry name" value="ZINC_FINGER_C2H2_2"/>
    <property type="match status" value="1"/>
</dbReference>
<evidence type="ECO:0000256" key="2">
    <source>
        <dbReference type="ARBA" id="ARBA00037930"/>
    </source>
</evidence>
<keyword evidence="3" id="KW-0863">Zinc-finger</keyword>
<dbReference type="GO" id="GO:0008270">
    <property type="term" value="F:zinc ion binding"/>
    <property type="evidence" value="ECO:0007669"/>
    <property type="project" value="UniProtKB-KW"/>
</dbReference>
<evidence type="ECO:0000256" key="1">
    <source>
        <dbReference type="ARBA" id="ARBA00022853"/>
    </source>
</evidence>
<accession>A0A9W8D090</accession>
<feature type="region of interest" description="Disordered" evidence="4">
    <location>
        <begin position="123"/>
        <end position="170"/>
    </location>
</feature>
<dbReference type="PANTHER" id="PTHR46541:SF1">
    <property type="entry name" value="ZINC FINGER PROTEIN AEBP2"/>
    <property type="match status" value="1"/>
</dbReference>
<comment type="caution">
    <text evidence="6">The sequence shown here is derived from an EMBL/GenBank/DDBJ whole genome shotgun (WGS) entry which is preliminary data.</text>
</comment>
<dbReference type="GO" id="GO:0006325">
    <property type="term" value="P:chromatin organization"/>
    <property type="evidence" value="ECO:0007669"/>
    <property type="project" value="UniProtKB-KW"/>
</dbReference>
<feature type="compositionally biased region" description="Low complexity" evidence="4">
    <location>
        <begin position="149"/>
        <end position="170"/>
    </location>
</feature>
<dbReference type="GO" id="GO:0006357">
    <property type="term" value="P:regulation of transcription by RNA polymerase II"/>
    <property type="evidence" value="ECO:0007669"/>
    <property type="project" value="TreeGrafter"/>
</dbReference>
<dbReference type="Gene3D" id="3.30.160.60">
    <property type="entry name" value="Classic Zinc Finger"/>
    <property type="match status" value="2"/>
</dbReference>
<name>A0A9W8D090_9FUNG</name>
<dbReference type="SUPFAM" id="SSF57667">
    <property type="entry name" value="beta-beta-alpha zinc fingers"/>
    <property type="match status" value="1"/>
</dbReference>
<keyword evidence="7" id="KW-1185">Reference proteome</keyword>
<organism evidence="6 7">
    <name type="scientific">Coemansia biformis</name>
    <dbReference type="NCBI Taxonomy" id="1286918"/>
    <lineage>
        <taxon>Eukaryota</taxon>
        <taxon>Fungi</taxon>
        <taxon>Fungi incertae sedis</taxon>
        <taxon>Zoopagomycota</taxon>
        <taxon>Kickxellomycotina</taxon>
        <taxon>Kickxellomycetes</taxon>
        <taxon>Kickxellales</taxon>
        <taxon>Kickxellaceae</taxon>
        <taxon>Coemansia</taxon>
    </lineage>
</organism>
<evidence type="ECO:0000313" key="6">
    <source>
        <dbReference type="EMBL" id="KAJ1732906.1"/>
    </source>
</evidence>
<keyword evidence="3" id="KW-0862">Zinc</keyword>
<protein>
    <recommendedName>
        <fullName evidence="5">C2H2-type domain-containing protein</fullName>
    </recommendedName>
</protein>
<dbReference type="EMBL" id="JANBOI010000184">
    <property type="protein sequence ID" value="KAJ1732906.1"/>
    <property type="molecule type" value="Genomic_DNA"/>
</dbReference>
<evidence type="ECO:0000256" key="3">
    <source>
        <dbReference type="PROSITE-ProRule" id="PRU00042"/>
    </source>
</evidence>
<dbReference type="Pfam" id="PF00096">
    <property type="entry name" value="zf-C2H2"/>
    <property type="match status" value="1"/>
</dbReference>
<comment type="similarity">
    <text evidence="2">Belongs to the AEBP2/jing C2H2-type zinc-finger family.</text>
</comment>
<evidence type="ECO:0000313" key="7">
    <source>
        <dbReference type="Proteomes" id="UP001143981"/>
    </source>
</evidence>
<dbReference type="InterPro" id="IPR052130">
    <property type="entry name" value="AEBP2/jing_C2H2-ZnF"/>
</dbReference>
<keyword evidence="3" id="KW-0479">Metal-binding</keyword>
<gene>
    <name evidence="6" type="ORF">LPJ61_001819</name>
</gene>
<dbReference type="InterPro" id="IPR013087">
    <property type="entry name" value="Znf_C2H2_type"/>
</dbReference>
<dbReference type="PANTHER" id="PTHR46541">
    <property type="entry name" value="ZINC FINGER PROTEIN AEBP2"/>
    <property type="match status" value="1"/>
</dbReference>
<dbReference type="InterPro" id="IPR036236">
    <property type="entry name" value="Znf_C2H2_sf"/>
</dbReference>
<dbReference type="PROSITE" id="PS00028">
    <property type="entry name" value="ZINC_FINGER_C2H2_1"/>
    <property type="match status" value="1"/>
</dbReference>
<dbReference type="Proteomes" id="UP001143981">
    <property type="component" value="Unassembled WGS sequence"/>
</dbReference>
<dbReference type="GO" id="GO:0035098">
    <property type="term" value="C:ESC/E(Z) complex"/>
    <property type="evidence" value="ECO:0007669"/>
    <property type="project" value="TreeGrafter"/>
</dbReference>
<evidence type="ECO:0000256" key="4">
    <source>
        <dbReference type="SAM" id="MobiDB-lite"/>
    </source>
</evidence>
<keyword evidence="1" id="KW-0156">Chromatin regulator</keyword>
<feature type="domain" description="C2H2-type" evidence="5">
    <location>
        <begin position="99"/>
        <end position="128"/>
    </location>
</feature>
<dbReference type="AlphaFoldDB" id="A0A9W8D090"/>
<sequence>MPSPSAAGSPAPAAPAPAAPAAPLGPAVLATRCAWGDCSVQLASVHQLSAHISTTHVLVLAADAGYACAWRGCPQNAVPLPSYHALVDHLRTHTGNRSYLCPVLGCGKVYKRTDFLTKHISAHADAAPPPPPMPSNGHHSRRRPPPGSPADNAASSDSDSAGTAAPPDSDAHAAVLAAQLAYIRIQVAERKRLLARHRTKARRLRLENDILIDALAQQ</sequence>